<dbReference type="InterPro" id="IPR009081">
    <property type="entry name" value="PP-bd_ACP"/>
</dbReference>
<evidence type="ECO:0000256" key="2">
    <source>
        <dbReference type="ARBA" id="ARBA00022553"/>
    </source>
</evidence>
<dbReference type="Pfam" id="PF00266">
    <property type="entry name" value="Aminotran_5"/>
    <property type="match status" value="1"/>
</dbReference>
<evidence type="ECO:0000313" key="5">
    <source>
        <dbReference type="EMBL" id="KAJ4129317.1"/>
    </source>
</evidence>
<dbReference type="NCBIfam" id="TIGR01746">
    <property type="entry name" value="Thioester-redct"/>
    <property type="match status" value="1"/>
</dbReference>
<dbReference type="Gene3D" id="3.90.1150.10">
    <property type="entry name" value="Aspartate Aminotransferase, domain 1"/>
    <property type="match status" value="1"/>
</dbReference>
<dbReference type="Pfam" id="PF00501">
    <property type="entry name" value="AMP-binding"/>
    <property type="match status" value="1"/>
</dbReference>
<dbReference type="InterPro" id="IPR010080">
    <property type="entry name" value="Thioester_reductase-like_dom"/>
</dbReference>
<dbReference type="Gene3D" id="3.40.50.12780">
    <property type="entry name" value="N-terminal domain of ligase-like"/>
    <property type="match status" value="1"/>
</dbReference>
<dbReference type="InterPro" id="IPR000873">
    <property type="entry name" value="AMP-dep_synth/lig_dom"/>
</dbReference>
<dbReference type="SUPFAM" id="SSF56801">
    <property type="entry name" value="Acetyl-CoA synthetase-like"/>
    <property type="match status" value="1"/>
</dbReference>
<evidence type="ECO:0000313" key="6">
    <source>
        <dbReference type="Proteomes" id="UP001152024"/>
    </source>
</evidence>
<dbReference type="Pfam" id="PF07993">
    <property type="entry name" value="NAD_binding_4"/>
    <property type="match status" value="1"/>
</dbReference>
<dbReference type="PANTHER" id="PTHR44845">
    <property type="entry name" value="CARRIER DOMAIN-CONTAINING PROTEIN"/>
    <property type="match status" value="1"/>
</dbReference>
<dbReference type="Proteomes" id="UP001152024">
    <property type="component" value="Unassembled WGS sequence"/>
</dbReference>
<keyword evidence="2" id="KW-0597">Phosphoprotein</keyword>
<dbReference type="SUPFAM" id="SSF51735">
    <property type="entry name" value="NAD(P)-binding Rossmann-fold domains"/>
    <property type="match status" value="1"/>
</dbReference>
<dbReference type="InterPro" id="IPR000192">
    <property type="entry name" value="Aminotrans_V_dom"/>
</dbReference>
<evidence type="ECO:0000259" key="4">
    <source>
        <dbReference type="PROSITE" id="PS50075"/>
    </source>
</evidence>
<gene>
    <name evidence="5" type="ORF">NW768_007854</name>
</gene>
<dbReference type="Gene3D" id="3.40.50.720">
    <property type="entry name" value="NAD(P)-binding Rossmann-like Domain"/>
    <property type="match status" value="1"/>
</dbReference>
<keyword evidence="3" id="KW-0436">Ligase</keyword>
<evidence type="ECO:0000256" key="1">
    <source>
        <dbReference type="ARBA" id="ARBA00022450"/>
    </source>
</evidence>
<dbReference type="InterPro" id="IPR015421">
    <property type="entry name" value="PyrdxlP-dep_Trfase_major"/>
</dbReference>
<accession>A0ABQ8R8T3</accession>
<sequence>MSDSSRPDSIHDFDMETATGLLPTRAQQHDEGPSSGALVLSHQSASSTELAVMLFAKQENHLLRAWAIALHLYLVSDQVAFVASGLKAEPHDQVLIYSHWPLSVPSISFDSNAQPQLTSRPFEAKKHRHLANSCVRFTEQEGHAIDNIDGTIQYNVQVTNRNICLYTGESRVPSQFASVLWKTFQEIQLDLLSPSPRDWRRVFASNTGKSLLQSFLPRTPTKIQSSVIDLWRESVRTAPRAPAIDAWDGTLTYNELDEAAEKLALQLLSKGVRTGDFVPFSFEKSVWMVVAILAILKSGAAFVAVDPSQPEARAKEIISQINARLIVTSPSQSKRFTHMGLDVLKVSQITTEEDDSTHNSRQLPRVLPSDPAVCIFTSGSTGKPKGIVVQHQALTTRMLAEGGALGYRGARALQFAASTWDIFITDIFATLLHQGCVCIPSEQDRLFNLAEFCTNHKVTLAIVTPSLANTLSPASFPTLKTLIFSGEALRKDVVTRWSSQSGLALYQGYGPAETGGCIIGPLTNRAEVIGHAVKEYLCVLVDPKNHNRLVPVGAVGELLVAGPGLLQEYIKDPARTDAAVVQNPPWLSELGVGDTRFYKTGDLLRYNIDTLDGSLEFVGRTDGQVKYHGQRIELGEVEHNLGLFPDVSHSMATLVKEGPWSGQLVAVVQVGTSTHHGTLTDSIGHRDSVDIQEKMTEFLSSRLPKYMIPGKILTAKGLPLNTSMKLDRPAIQKWVISHSTKQAAVPNLLPATSESQQLLPTERTARKISELYIKIVAGQDQHLGKQLEGVDFNLQSGGIDSVQIMSFSEAIKERFAVQIPIDQMLSSRSTIRTLAATVDAGLGLKRTKNHGVSPSTDDDIDSLLESVLHPRTKQLRHADIRHVFVTGASGYVGKEIVRQLLTLSDCQIYALIRASSGQVGHDHLFQKLTDQDWWTGEYESRIHVWLGDLSQPQLGLDTTAWSKLEGKGPDAIDCIIHNGAKVHYHMDYETLKATNVTSTVQILQAFNNRANPLQSFVYVSGGQPLSFDSENDKSILQKGLQGSGYARSKAMSEMLVRRFAEQTENKVKHIQIIKPGYIMGDAKRGVANKGDFIWRYIAASLELGAYDQDTANGWLFLSDVGHVSEVVVKAVFEPNERMSVTVQDGIQFRDIWQLLKEEYGFVMRPLRRDEWLQQLRRSVAAKQEQHVMFPLMYMLETKEYQSLGVTNGPDQPSTGVKEALRANINNLMDQGFLVAPGSDSCPTPSTSTTNTTAAQDALDIQSVRKQFPALHTGLVAFNNAAGTAVYQGAIDNTHKYMSAFPVELGLDDPQSQAKTKRMMDKVAELAAFMNADADEIAFGQSTTMILRTLGQALKPSLNSDCEIIVSSLCHEGSAGAWRALAADLGIAIKWWMPPAGDDPCLSLETLKPLLTPKTRIVACNHVSNVVGTIHPIKQIADAVHAIPGAIIVVDGVAWAPHRPIDVKALDVDFYCFSWYKVFGPHMAQLYGRRSVQQRMITGIAHFFLSGWPGLDWRLRLGSNAFELEEALVPITRYLTEISWDKIIAQETVLQEVLLSYLNRHPTVFRVFGEKTSDPEKRVAVITFQVIGQSSRDVMNKVNRQRKFRIVAGHCWAPRPTHDVLKLDDDGLIRISFVHYNTVEEVREFCHVLERIVNPRVDNLGL</sequence>
<dbReference type="InterPro" id="IPR015424">
    <property type="entry name" value="PyrdxlP-dep_Trfase"/>
</dbReference>
<dbReference type="InterPro" id="IPR036291">
    <property type="entry name" value="NAD(P)-bd_dom_sf"/>
</dbReference>
<dbReference type="InterPro" id="IPR013120">
    <property type="entry name" value="FAR_NAD-bd"/>
</dbReference>
<dbReference type="PROSITE" id="PS50075">
    <property type="entry name" value="CARRIER"/>
    <property type="match status" value="1"/>
</dbReference>
<dbReference type="InterPro" id="IPR045851">
    <property type="entry name" value="AMP-bd_C_sf"/>
</dbReference>
<dbReference type="Gene3D" id="3.40.640.10">
    <property type="entry name" value="Type I PLP-dependent aspartate aminotransferase-like (Major domain)"/>
    <property type="match status" value="1"/>
</dbReference>
<dbReference type="EMBL" id="JAOQBH010000011">
    <property type="protein sequence ID" value="KAJ4129317.1"/>
    <property type="molecule type" value="Genomic_DNA"/>
</dbReference>
<dbReference type="Pfam" id="PF00550">
    <property type="entry name" value="PP-binding"/>
    <property type="match status" value="1"/>
</dbReference>
<keyword evidence="1" id="KW-0596">Phosphopantetheine</keyword>
<feature type="domain" description="Carrier" evidence="4">
    <location>
        <begin position="766"/>
        <end position="842"/>
    </location>
</feature>
<protein>
    <recommendedName>
        <fullName evidence="4">Carrier domain-containing protein</fullName>
    </recommendedName>
</protein>
<dbReference type="PANTHER" id="PTHR44845:SF4">
    <property type="entry name" value="NONRIBOSOMAL PEPTIDE SYNTHASE INPA"/>
    <property type="match status" value="1"/>
</dbReference>
<dbReference type="NCBIfam" id="TIGR01733">
    <property type="entry name" value="AA-adenyl-dom"/>
    <property type="match status" value="1"/>
</dbReference>
<dbReference type="InterPro" id="IPR015422">
    <property type="entry name" value="PyrdxlP-dep_Trfase_small"/>
</dbReference>
<keyword evidence="6" id="KW-1185">Reference proteome</keyword>
<dbReference type="InterPro" id="IPR042099">
    <property type="entry name" value="ANL_N_sf"/>
</dbReference>
<dbReference type="Gene3D" id="3.30.300.30">
    <property type="match status" value="1"/>
</dbReference>
<name>A0ABQ8R8T3_FUSEQ</name>
<dbReference type="SUPFAM" id="SSF53383">
    <property type="entry name" value="PLP-dependent transferases"/>
    <property type="match status" value="1"/>
</dbReference>
<proteinExistence type="predicted"/>
<dbReference type="InterPro" id="IPR010071">
    <property type="entry name" value="AA_adenyl_dom"/>
</dbReference>
<dbReference type="CDD" id="cd05918">
    <property type="entry name" value="A_NRPS_SidN3_like"/>
    <property type="match status" value="1"/>
</dbReference>
<comment type="caution">
    <text evidence="5">The sequence shown here is derived from an EMBL/GenBank/DDBJ whole genome shotgun (WGS) entry which is preliminary data.</text>
</comment>
<organism evidence="5 6">
    <name type="scientific">Fusarium equiseti</name>
    <name type="common">Fusarium scirpi</name>
    <dbReference type="NCBI Taxonomy" id="61235"/>
    <lineage>
        <taxon>Eukaryota</taxon>
        <taxon>Fungi</taxon>
        <taxon>Dikarya</taxon>
        <taxon>Ascomycota</taxon>
        <taxon>Pezizomycotina</taxon>
        <taxon>Sordariomycetes</taxon>
        <taxon>Hypocreomycetidae</taxon>
        <taxon>Hypocreales</taxon>
        <taxon>Nectriaceae</taxon>
        <taxon>Fusarium</taxon>
        <taxon>Fusarium incarnatum-equiseti species complex</taxon>
    </lineage>
</organism>
<evidence type="ECO:0000256" key="3">
    <source>
        <dbReference type="ARBA" id="ARBA00022598"/>
    </source>
</evidence>
<reference evidence="5" key="1">
    <citation type="submission" date="2022-09" db="EMBL/GenBank/DDBJ databases">
        <title>Fusarium specimens isolated from Avocado Roots.</title>
        <authorList>
            <person name="Stajich J."/>
            <person name="Roper C."/>
            <person name="Heimlech-Rivalta G."/>
        </authorList>
    </citation>
    <scope>NUCLEOTIDE SEQUENCE</scope>
    <source>
        <strain evidence="5">CF00095</strain>
    </source>
</reference>